<evidence type="ECO:0000313" key="5">
    <source>
        <dbReference type="Proteomes" id="UP000317496"/>
    </source>
</evidence>
<dbReference type="AlphaFoldDB" id="A0A516H7H2"/>
<dbReference type="PANTHER" id="PTHR44591:SF25">
    <property type="entry name" value="CHEMOTAXIS TWO-COMPONENT RESPONSE REGULATOR"/>
    <property type="match status" value="1"/>
</dbReference>
<feature type="domain" description="Response regulatory" evidence="3">
    <location>
        <begin position="1"/>
        <end position="105"/>
    </location>
</feature>
<dbReference type="PROSITE" id="PS50110">
    <property type="entry name" value="RESPONSE_REGULATORY"/>
    <property type="match status" value="1"/>
</dbReference>
<protein>
    <submittedName>
        <fullName evidence="4">Response regulator</fullName>
    </submittedName>
</protein>
<dbReference type="Proteomes" id="UP000317496">
    <property type="component" value="Chromosome"/>
</dbReference>
<dbReference type="GO" id="GO:0000160">
    <property type="term" value="P:phosphorelay signal transduction system"/>
    <property type="evidence" value="ECO:0007669"/>
    <property type="project" value="InterPro"/>
</dbReference>
<feature type="modified residue" description="4-aspartylphosphate" evidence="2">
    <location>
        <position position="40"/>
    </location>
</feature>
<evidence type="ECO:0000313" key="4">
    <source>
        <dbReference type="EMBL" id="QDO99671.1"/>
    </source>
</evidence>
<keyword evidence="5" id="KW-1185">Reference proteome</keyword>
<reference evidence="4 5" key="1">
    <citation type="submission" date="2019-07" db="EMBL/GenBank/DDBJ databases">
        <title>Genome sequencing for Ferrovibrio sp. K5.</title>
        <authorList>
            <person name="Park S.-J."/>
        </authorList>
    </citation>
    <scope>NUCLEOTIDE SEQUENCE [LARGE SCALE GENOMIC DNA]</scope>
    <source>
        <strain evidence="4 5">K5</strain>
    </source>
</reference>
<dbReference type="OrthoDB" id="9782655at2"/>
<dbReference type="InterPro" id="IPR050595">
    <property type="entry name" value="Bact_response_regulator"/>
</dbReference>
<dbReference type="Gene3D" id="3.40.50.2300">
    <property type="match status" value="1"/>
</dbReference>
<organism evidence="4 5">
    <name type="scientific">Ferrovibrio terrae</name>
    <dbReference type="NCBI Taxonomy" id="2594003"/>
    <lineage>
        <taxon>Bacteria</taxon>
        <taxon>Pseudomonadati</taxon>
        <taxon>Pseudomonadota</taxon>
        <taxon>Alphaproteobacteria</taxon>
        <taxon>Rhodospirillales</taxon>
        <taxon>Rhodospirillaceae</taxon>
        <taxon>Ferrovibrio</taxon>
    </lineage>
</organism>
<dbReference type="KEGG" id="fer:FNB15_07315"/>
<name>A0A516H7H2_9PROT</name>
<dbReference type="EMBL" id="CP041636">
    <property type="protein sequence ID" value="QDO99671.1"/>
    <property type="molecule type" value="Genomic_DNA"/>
</dbReference>
<gene>
    <name evidence="4" type="ORF">FNB15_07315</name>
</gene>
<evidence type="ECO:0000256" key="1">
    <source>
        <dbReference type="ARBA" id="ARBA00022553"/>
    </source>
</evidence>
<dbReference type="SUPFAM" id="SSF52172">
    <property type="entry name" value="CheY-like"/>
    <property type="match status" value="1"/>
</dbReference>
<dbReference type="PANTHER" id="PTHR44591">
    <property type="entry name" value="STRESS RESPONSE REGULATOR PROTEIN 1"/>
    <property type="match status" value="1"/>
</dbReference>
<accession>A0A516H7H2</accession>
<evidence type="ECO:0000256" key="2">
    <source>
        <dbReference type="PROSITE-ProRule" id="PRU00169"/>
    </source>
</evidence>
<dbReference type="InterPro" id="IPR001789">
    <property type="entry name" value="Sig_transdc_resp-reg_receiver"/>
</dbReference>
<dbReference type="SMART" id="SM00448">
    <property type="entry name" value="REC"/>
    <property type="match status" value="1"/>
</dbReference>
<dbReference type="InterPro" id="IPR011006">
    <property type="entry name" value="CheY-like_superfamily"/>
</dbReference>
<proteinExistence type="predicted"/>
<sequence>MLAALSELLQVLSFECLTFSSAEAFLESYGHHEFGCLITDVRMPGISGLELLEKLKKIRSPLPVIVISSSVNDETGAQAMANGALAFLKKPIDDKTLLHYLALALRQGDGV</sequence>
<dbReference type="Pfam" id="PF00072">
    <property type="entry name" value="Response_reg"/>
    <property type="match status" value="1"/>
</dbReference>
<keyword evidence="1 2" id="KW-0597">Phosphoprotein</keyword>
<evidence type="ECO:0000259" key="3">
    <source>
        <dbReference type="PROSITE" id="PS50110"/>
    </source>
</evidence>